<dbReference type="Gene3D" id="1.20.120.330">
    <property type="entry name" value="Nucleotidyltransferases domain 2"/>
    <property type="match status" value="1"/>
</dbReference>
<name>C0QSU8_PERMH</name>
<organism evidence="1 2">
    <name type="scientific">Persephonella marina (strain DSM 14350 / EX-H1)</name>
    <dbReference type="NCBI Taxonomy" id="123214"/>
    <lineage>
        <taxon>Bacteria</taxon>
        <taxon>Pseudomonadati</taxon>
        <taxon>Aquificota</taxon>
        <taxon>Aquificia</taxon>
        <taxon>Aquificales</taxon>
        <taxon>Hydrogenothermaceae</taxon>
        <taxon>Persephonella</taxon>
    </lineage>
</organism>
<proteinExistence type="predicted"/>
<dbReference type="RefSeq" id="WP_012676824.1">
    <property type="nucleotide sequence ID" value="NC_012440.1"/>
</dbReference>
<dbReference type="PaxDb" id="123214-PERMA_1991"/>
<dbReference type="EMBL" id="CP001230">
    <property type="protein sequence ID" value="ACO04587.1"/>
    <property type="molecule type" value="Genomic_DNA"/>
</dbReference>
<dbReference type="AlphaFoldDB" id="C0QSU8"/>
<dbReference type="HOGENOM" id="CLU_132694_0_0_0"/>
<dbReference type="eggNOG" id="ENOG5030I99">
    <property type="taxonomic scope" value="Bacteria"/>
</dbReference>
<reference evidence="1 2" key="1">
    <citation type="journal article" date="2009" name="J. Bacteriol.">
        <title>Complete and draft genome sequences of six members of the Aquificales.</title>
        <authorList>
            <person name="Reysenbach A.L."/>
            <person name="Hamamura N."/>
            <person name="Podar M."/>
            <person name="Griffiths E."/>
            <person name="Ferreira S."/>
            <person name="Hochstein R."/>
            <person name="Heidelberg J."/>
            <person name="Johnson J."/>
            <person name="Mead D."/>
            <person name="Pohorille A."/>
            <person name="Sarmiento M."/>
            <person name="Schweighofer K."/>
            <person name="Seshadri R."/>
            <person name="Voytek M.A."/>
        </authorList>
    </citation>
    <scope>NUCLEOTIDE SEQUENCE [LARGE SCALE GENOMIC DNA]</scope>
    <source>
        <strain evidence="2">DSM 14350 / EX-H1</strain>
    </source>
</reference>
<dbReference type="SUPFAM" id="SSF81593">
    <property type="entry name" value="Nucleotidyltransferase substrate binding subunit/domain"/>
    <property type="match status" value="1"/>
</dbReference>
<evidence type="ECO:0000313" key="2">
    <source>
        <dbReference type="Proteomes" id="UP000001366"/>
    </source>
</evidence>
<evidence type="ECO:0008006" key="3">
    <source>
        <dbReference type="Google" id="ProtNLM"/>
    </source>
</evidence>
<accession>C0QSU8</accession>
<keyword evidence="2" id="KW-1185">Reference proteome</keyword>
<dbReference type="OrthoDB" id="13647at2"/>
<dbReference type="Proteomes" id="UP000001366">
    <property type="component" value="Chromosome"/>
</dbReference>
<dbReference type="STRING" id="123214.PERMA_1991"/>
<dbReference type="KEGG" id="pmx:PERMA_1991"/>
<sequence>MEIHILRHKKLYNEMEKHLKRLEYAFDELQKRNYLPLSAQKVKEILQIEELVPILDQITYRYSKLQETLGKLIRSYLYLKGENVENLPIIDVINTASKYGIDIDKEKWFELRELRNILVHEYEDETYKIADTLNKIYDELKFLEKLKNQLEIKGN</sequence>
<protein>
    <recommendedName>
        <fullName evidence="3">DUF86 domain-containing protein</fullName>
    </recommendedName>
</protein>
<evidence type="ECO:0000313" key="1">
    <source>
        <dbReference type="EMBL" id="ACO04587.1"/>
    </source>
</evidence>
<gene>
    <name evidence="1" type="ordered locus">PERMA_1991</name>
</gene>